<dbReference type="RefSeq" id="WP_221422719.1">
    <property type="nucleotide sequence ID" value="NZ_CP081297.1"/>
</dbReference>
<keyword evidence="2" id="KW-1185">Reference proteome</keyword>
<dbReference type="Pfam" id="PF10983">
    <property type="entry name" value="DUF2793"/>
    <property type="match status" value="1"/>
</dbReference>
<protein>
    <submittedName>
        <fullName evidence="1">DUF2793 domain-containing protein</fullName>
    </submittedName>
</protein>
<reference evidence="1 2" key="1">
    <citation type="submission" date="2021-08" db="EMBL/GenBank/DDBJ databases">
        <title>Comparative Genomics Analysis of the Genus Qipengyuania Reveals Extensive Genetic Diversity and Metabolic Versatility, Including the Description of Fifteen Novel Species.</title>
        <authorList>
            <person name="Liu Y."/>
        </authorList>
    </citation>
    <scope>NUCLEOTIDE SEQUENCE [LARGE SCALE GENOMIC DNA]</scope>
    <source>
        <strain evidence="1 2">1XM2-8</strain>
    </source>
</reference>
<dbReference type="Proteomes" id="UP000824280">
    <property type="component" value="Chromosome"/>
</dbReference>
<accession>A0ABX8ZDU7</accession>
<dbReference type="InterPro" id="IPR021251">
    <property type="entry name" value="DUF2793"/>
</dbReference>
<gene>
    <name evidence="1" type="ORF">K3166_00225</name>
</gene>
<dbReference type="EMBL" id="CP081297">
    <property type="protein sequence ID" value="QZD87180.1"/>
    <property type="molecule type" value="Genomic_DNA"/>
</dbReference>
<sequence length="149" mass="16050">MTLPSSFRDKTPRHELPFLFAGQAQREFFVNESLARLDLLIQPSVVGEIGNPPEEPEDGQCFLIAETAGGIWTGLDGNIAGWIAGEWVYAVSSEGMQLHDLSTATMLTYKGGWQRSTPIAEPSGGNTIDAEARSAIAALIATMTQHGVF</sequence>
<organism evidence="1 2">
    <name type="scientific">Qipengyuania psychrotolerans</name>
    <dbReference type="NCBI Taxonomy" id="2867238"/>
    <lineage>
        <taxon>Bacteria</taxon>
        <taxon>Pseudomonadati</taxon>
        <taxon>Pseudomonadota</taxon>
        <taxon>Alphaproteobacteria</taxon>
        <taxon>Sphingomonadales</taxon>
        <taxon>Erythrobacteraceae</taxon>
        <taxon>Qipengyuania</taxon>
    </lineage>
</organism>
<name>A0ABX8ZDU7_9SPHN</name>
<proteinExistence type="predicted"/>
<evidence type="ECO:0000313" key="1">
    <source>
        <dbReference type="EMBL" id="QZD87180.1"/>
    </source>
</evidence>
<evidence type="ECO:0000313" key="2">
    <source>
        <dbReference type="Proteomes" id="UP000824280"/>
    </source>
</evidence>